<sequence>MRRKHPEQEEVKAELKLPQNEMLEALSQIRKNGIYKENIRRMKSSEGSSCELMRERNQGTSEIVMCGSCHGFYSMSRIWRHKQVCHSTAVRKVSSVPVSSLRNAGSHNIDAKFQSSILDQFRTDTVGEICRTDTMIIQVGKKLWSRSVNREKSIIMNDMRRLGNLLVKMRNISENCSLNGEDMLKRGNFASLELALDDLSEKPNGEVKAGLSLSVGCLLKKGAKVMKGVYIIEDRLEEAEEIDRFLALLDLNWDFLFSRSLFLVESNRQAVLRKPHSMPLERDIKRLKGFTVTAMAELVDSCDKSDVHVFNKLRALAVSRLTVFNAHRGGEPSRMTLAEWQDASQAWVDPQHAEANRDPIEKYLLDSYNLAYQKGKGSRKLFPVLIPNDTARAIDKLVEMRSSVGVLEHIPLPVYSEVWQSCKWMGGTEEGDRQNIASTLYALQDVPEKDRNTFYKHMGHSQEINTNVYQCPLAVREITSVGSYLRKIDGTTPQSKSTPVKTDRANGSRKQHVMPESPDESTRHSRHPAVSSSSEPRIIYKTPKKHVTFVPSGLTSTHSKSKTKHSLIFSRKDRGYTRWKERDTACVRNGFKDWIMDKTHTGAKRVFARQGRS</sequence>
<accession>A0A8B8A6F3</accession>
<organism evidence="2 3">
    <name type="scientific">Acanthaster planci</name>
    <name type="common">Crown-of-thorns starfish</name>
    <dbReference type="NCBI Taxonomy" id="133434"/>
    <lineage>
        <taxon>Eukaryota</taxon>
        <taxon>Metazoa</taxon>
        <taxon>Echinodermata</taxon>
        <taxon>Eleutherozoa</taxon>
        <taxon>Asterozoa</taxon>
        <taxon>Asteroidea</taxon>
        <taxon>Valvatacea</taxon>
        <taxon>Valvatida</taxon>
        <taxon>Acanthasteridae</taxon>
        <taxon>Acanthaster</taxon>
    </lineage>
</organism>
<dbReference type="OrthoDB" id="10066064at2759"/>
<dbReference type="RefSeq" id="XP_022111566.1">
    <property type="nucleotide sequence ID" value="XM_022255874.1"/>
</dbReference>
<reference evidence="3" key="1">
    <citation type="submission" date="2025-08" db="UniProtKB">
        <authorList>
            <consortium name="RefSeq"/>
        </authorList>
    </citation>
    <scope>IDENTIFICATION</scope>
</reference>
<protein>
    <submittedName>
        <fullName evidence="3">LOW QUALITY PROTEIN: uncharacterized protein LOC110990770</fullName>
    </submittedName>
</protein>
<name>A0A8B8A6F3_ACAPL</name>
<evidence type="ECO:0000313" key="3">
    <source>
        <dbReference type="RefSeq" id="XP_022111566.1"/>
    </source>
</evidence>
<gene>
    <name evidence="3" type="primary">LOC110990770</name>
</gene>
<dbReference type="GeneID" id="110990770"/>
<evidence type="ECO:0000256" key="1">
    <source>
        <dbReference type="SAM" id="MobiDB-lite"/>
    </source>
</evidence>
<feature type="region of interest" description="Disordered" evidence="1">
    <location>
        <begin position="488"/>
        <end position="535"/>
    </location>
</feature>
<keyword evidence="2" id="KW-1185">Reference proteome</keyword>
<feature type="compositionally biased region" description="Polar residues" evidence="1">
    <location>
        <begin position="491"/>
        <end position="500"/>
    </location>
</feature>
<proteinExistence type="predicted"/>
<dbReference type="KEGG" id="aplc:110990770"/>
<dbReference type="OMA" id="CARLTIS"/>
<evidence type="ECO:0000313" key="2">
    <source>
        <dbReference type="Proteomes" id="UP000694845"/>
    </source>
</evidence>
<dbReference type="Proteomes" id="UP000694845">
    <property type="component" value="Unplaced"/>
</dbReference>
<dbReference type="PANTHER" id="PTHR33480">
    <property type="entry name" value="SET DOMAIN-CONTAINING PROTEIN-RELATED"/>
    <property type="match status" value="1"/>
</dbReference>
<dbReference type="PANTHER" id="PTHR33480:SF1">
    <property type="entry name" value="TYR RECOMBINASE DOMAIN-CONTAINING PROTEIN"/>
    <property type="match status" value="1"/>
</dbReference>
<dbReference type="AlphaFoldDB" id="A0A8B8A6F3"/>